<sequence length="77" mass="8190">HYPPPRTLPLRSTTRPQRRLVLSLPCQTSTTPGAIAPPDLKAATQVPCLTPKGPQMIPLVEEGPTAATPDMDVPLAL</sequence>
<dbReference type="Proteomes" id="UP001295444">
    <property type="component" value="Chromosome 06"/>
</dbReference>
<feature type="non-terminal residue" evidence="2">
    <location>
        <position position="1"/>
    </location>
</feature>
<accession>A0AAD1SQ07</accession>
<feature type="region of interest" description="Disordered" evidence="1">
    <location>
        <begin position="57"/>
        <end position="77"/>
    </location>
</feature>
<evidence type="ECO:0000313" key="2">
    <source>
        <dbReference type="EMBL" id="CAH2302954.1"/>
    </source>
</evidence>
<dbReference type="AlphaFoldDB" id="A0AAD1SQ07"/>
<organism evidence="2 3">
    <name type="scientific">Pelobates cultripes</name>
    <name type="common">Western spadefoot toad</name>
    <dbReference type="NCBI Taxonomy" id="61616"/>
    <lineage>
        <taxon>Eukaryota</taxon>
        <taxon>Metazoa</taxon>
        <taxon>Chordata</taxon>
        <taxon>Craniata</taxon>
        <taxon>Vertebrata</taxon>
        <taxon>Euteleostomi</taxon>
        <taxon>Amphibia</taxon>
        <taxon>Batrachia</taxon>
        <taxon>Anura</taxon>
        <taxon>Pelobatoidea</taxon>
        <taxon>Pelobatidae</taxon>
        <taxon>Pelobates</taxon>
    </lineage>
</organism>
<proteinExistence type="predicted"/>
<name>A0AAD1SQ07_PELCU</name>
<evidence type="ECO:0000313" key="3">
    <source>
        <dbReference type="Proteomes" id="UP001295444"/>
    </source>
</evidence>
<keyword evidence="3" id="KW-1185">Reference proteome</keyword>
<protein>
    <submittedName>
        <fullName evidence="2">Uncharacterized protein</fullName>
    </submittedName>
</protein>
<evidence type="ECO:0000256" key="1">
    <source>
        <dbReference type="SAM" id="MobiDB-lite"/>
    </source>
</evidence>
<reference evidence="2" key="1">
    <citation type="submission" date="2022-03" db="EMBL/GenBank/DDBJ databases">
        <authorList>
            <person name="Alioto T."/>
            <person name="Alioto T."/>
            <person name="Gomez Garrido J."/>
        </authorList>
    </citation>
    <scope>NUCLEOTIDE SEQUENCE</scope>
</reference>
<dbReference type="EMBL" id="OW240917">
    <property type="protein sequence ID" value="CAH2302954.1"/>
    <property type="molecule type" value="Genomic_DNA"/>
</dbReference>
<gene>
    <name evidence="2" type="ORF">PECUL_23A046895</name>
</gene>